<sequence length="56" mass="6239">MVSRVRPGGGSSDADSLDLDRMKQEILEEVFRELHKVKEEIIDGAMNQHLGTLSLS</sequence>
<reference evidence="2" key="2">
    <citation type="submission" date="2025-09" db="UniProtKB">
        <authorList>
            <consortium name="Ensembl"/>
        </authorList>
    </citation>
    <scope>IDENTIFICATION</scope>
</reference>
<dbReference type="Gene3D" id="1.20.5.1160">
    <property type="entry name" value="Vasodilator-stimulated phosphoprotein"/>
    <property type="match status" value="1"/>
</dbReference>
<name>A0A8C9ZER8_SANLU</name>
<dbReference type="SUPFAM" id="SSF118370">
    <property type="entry name" value="Vasodilator-stimulated phosphoprotein, VASP, tetramerisation domain"/>
    <property type="match status" value="1"/>
</dbReference>
<dbReference type="Ensembl" id="ENSSLUT00000040076.1">
    <property type="protein sequence ID" value="ENSSLUP00000038850.1"/>
    <property type="gene ID" value="ENSSLUG00000017342.1"/>
</dbReference>
<reference evidence="2" key="1">
    <citation type="submission" date="2025-08" db="UniProtKB">
        <authorList>
            <consortium name="Ensembl"/>
        </authorList>
    </citation>
    <scope>IDENTIFICATION</scope>
</reference>
<dbReference type="Pfam" id="PF08776">
    <property type="entry name" value="VASP_tetra"/>
    <property type="match status" value="1"/>
</dbReference>
<accession>A0A8C9ZER8</accession>
<feature type="domain" description="VASP tetramerisation" evidence="1">
    <location>
        <begin position="16"/>
        <end position="44"/>
    </location>
</feature>
<keyword evidence="3" id="KW-1185">Reference proteome</keyword>
<dbReference type="Proteomes" id="UP000694568">
    <property type="component" value="Unplaced"/>
</dbReference>
<dbReference type="InterPro" id="IPR014885">
    <property type="entry name" value="VASP_tetra"/>
</dbReference>
<evidence type="ECO:0000313" key="2">
    <source>
        <dbReference type="Ensembl" id="ENSSLUP00000038850.1"/>
    </source>
</evidence>
<proteinExistence type="predicted"/>
<evidence type="ECO:0000313" key="3">
    <source>
        <dbReference type="Proteomes" id="UP000694568"/>
    </source>
</evidence>
<protein>
    <recommendedName>
        <fullName evidence="1">VASP tetramerisation domain-containing protein</fullName>
    </recommendedName>
</protein>
<dbReference type="GeneTree" id="ENSGT00940000177766"/>
<evidence type="ECO:0000259" key="1">
    <source>
        <dbReference type="Pfam" id="PF08776"/>
    </source>
</evidence>
<organism evidence="2 3">
    <name type="scientific">Sander lucioperca</name>
    <name type="common">Pike-perch</name>
    <name type="synonym">Perca lucioperca</name>
    <dbReference type="NCBI Taxonomy" id="283035"/>
    <lineage>
        <taxon>Eukaryota</taxon>
        <taxon>Metazoa</taxon>
        <taxon>Chordata</taxon>
        <taxon>Craniata</taxon>
        <taxon>Vertebrata</taxon>
        <taxon>Euteleostomi</taxon>
        <taxon>Actinopterygii</taxon>
        <taxon>Neopterygii</taxon>
        <taxon>Teleostei</taxon>
        <taxon>Neoteleostei</taxon>
        <taxon>Acanthomorphata</taxon>
        <taxon>Eupercaria</taxon>
        <taxon>Perciformes</taxon>
        <taxon>Percoidei</taxon>
        <taxon>Percidae</taxon>
        <taxon>Luciopercinae</taxon>
        <taxon>Sander</taxon>
    </lineage>
</organism>
<dbReference type="InterPro" id="IPR038023">
    <property type="entry name" value="VASP_sf"/>
</dbReference>
<dbReference type="AlphaFoldDB" id="A0A8C9ZER8"/>
<dbReference type="FunFam" id="1.20.5.1160:FF:000004">
    <property type="entry name" value="Enah/Vasp-like, isoform CRA_a"/>
    <property type="match status" value="1"/>
</dbReference>